<dbReference type="Proteomes" id="UP000271098">
    <property type="component" value="Unassembled WGS sequence"/>
</dbReference>
<evidence type="ECO:0000313" key="2">
    <source>
        <dbReference type="EMBL" id="VDK68939.1"/>
    </source>
</evidence>
<evidence type="ECO:0000313" key="3">
    <source>
        <dbReference type="Proteomes" id="UP000271098"/>
    </source>
</evidence>
<dbReference type="EMBL" id="UYRT01029066">
    <property type="protein sequence ID" value="VDK68939.1"/>
    <property type="molecule type" value="Genomic_DNA"/>
</dbReference>
<name>A0A183DKC6_9BILA</name>
<organism evidence="4">
    <name type="scientific">Gongylonema pulchrum</name>
    <dbReference type="NCBI Taxonomy" id="637853"/>
    <lineage>
        <taxon>Eukaryota</taxon>
        <taxon>Metazoa</taxon>
        <taxon>Ecdysozoa</taxon>
        <taxon>Nematoda</taxon>
        <taxon>Chromadorea</taxon>
        <taxon>Rhabditida</taxon>
        <taxon>Spirurina</taxon>
        <taxon>Spiruromorpha</taxon>
        <taxon>Spiruroidea</taxon>
        <taxon>Gongylonematidae</taxon>
        <taxon>Gongylonema</taxon>
    </lineage>
</organism>
<dbReference type="AlphaFoldDB" id="A0A183DKC6"/>
<gene>
    <name evidence="2" type="ORF">GPUH_LOCUS9174</name>
</gene>
<sequence>MYVTGAMFYNFYTFESDLSKTDSEKHYDLQRQQQQQQQQQQQLPTSGRMSTDADKIIEIILILFLPVNYLY</sequence>
<accession>A0A183DKC6</accession>
<dbReference type="WBParaSite" id="GPUH_0000917701-mRNA-1">
    <property type="protein sequence ID" value="GPUH_0000917701-mRNA-1"/>
    <property type="gene ID" value="GPUH_0000917701"/>
</dbReference>
<keyword evidence="3" id="KW-1185">Reference proteome</keyword>
<proteinExistence type="predicted"/>
<reference evidence="2 3" key="2">
    <citation type="submission" date="2018-11" db="EMBL/GenBank/DDBJ databases">
        <authorList>
            <consortium name="Pathogen Informatics"/>
        </authorList>
    </citation>
    <scope>NUCLEOTIDE SEQUENCE [LARGE SCALE GENOMIC DNA]</scope>
</reference>
<evidence type="ECO:0000313" key="4">
    <source>
        <dbReference type="WBParaSite" id="GPUH_0000917701-mRNA-1"/>
    </source>
</evidence>
<protein>
    <submittedName>
        <fullName evidence="2 4">Uncharacterized protein</fullName>
    </submittedName>
</protein>
<evidence type="ECO:0000256" key="1">
    <source>
        <dbReference type="SAM" id="MobiDB-lite"/>
    </source>
</evidence>
<reference evidence="4" key="1">
    <citation type="submission" date="2016-06" db="UniProtKB">
        <authorList>
            <consortium name="WormBaseParasite"/>
        </authorList>
    </citation>
    <scope>IDENTIFICATION</scope>
</reference>
<feature type="region of interest" description="Disordered" evidence="1">
    <location>
        <begin position="23"/>
        <end position="49"/>
    </location>
</feature>
<feature type="compositionally biased region" description="Low complexity" evidence="1">
    <location>
        <begin position="30"/>
        <end position="42"/>
    </location>
</feature>